<dbReference type="InterPro" id="IPR002589">
    <property type="entry name" value="Macro_dom"/>
</dbReference>
<comment type="caution">
    <text evidence="3">The sequence shown here is derived from an EMBL/GenBank/DDBJ whole genome shotgun (WGS) entry which is preliminary data.</text>
</comment>
<protein>
    <submittedName>
        <fullName evidence="3">Macro domain-containing protein</fullName>
    </submittedName>
</protein>
<dbReference type="EMBL" id="VTRU01000007">
    <property type="protein sequence ID" value="TZF92761.1"/>
    <property type="molecule type" value="Genomic_DNA"/>
</dbReference>
<dbReference type="SUPFAM" id="SSF52949">
    <property type="entry name" value="Macro domain-like"/>
    <property type="match status" value="1"/>
</dbReference>
<dbReference type="CDD" id="cd02901">
    <property type="entry name" value="Macro_Poa1p-like"/>
    <property type="match status" value="1"/>
</dbReference>
<gene>
    <name evidence="3" type="ORF">FW781_20430</name>
</gene>
<proteinExistence type="predicted"/>
<evidence type="ECO:0000313" key="4">
    <source>
        <dbReference type="Proteomes" id="UP000323884"/>
    </source>
</evidence>
<dbReference type="OrthoDB" id="9780211at2"/>
<name>A0A5D8ZD31_9FLAO</name>
<reference evidence="3 4" key="1">
    <citation type="submission" date="2019-08" db="EMBL/GenBank/DDBJ databases">
        <title>Draft genome sequence of Chryseobacterium sp. Gsoil 183.</title>
        <authorList>
            <person name="Im W.-T."/>
        </authorList>
    </citation>
    <scope>NUCLEOTIDE SEQUENCE [LARGE SCALE GENOMIC DNA]</scope>
    <source>
        <strain evidence="3 4">Gsoil 183</strain>
    </source>
</reference>
<comment type="catalytic activity">
    <reaction evidence="1">
        <text>an N-(ADP-alpha-D-ribosyl)-thymidine in DNA + H2O = a thymidine in DNA + ADP-D-ribose</text>
        <dbReference type="Rhea" id="RHEA:71655"/>
        <dbReference type="Rhea" id="RHEA-COMP:13556"/>
        <dbReference type="Rhea" id="RHEA-COMP:18051"/>
        <dbReference type="ChEBI" id="CHEBI:15377"/>
        <dbReference type="ChEBI" id="CHEBI:57967"/>
        <dbReference type="ChEBI" id="CHEBI:137386"/>
        <dbReference type="ChEBI" id="CHEBI:191199"/>
    </reaction>
    <physiologicalReaction direction="left-to-right" evidence="1">
        <dbReference type="Rhea" id="RHEA:71656"/>
    </physiologicalReaction>
</comment>
<accession>A0A5D8ZD31</accession>
<dbReference type="InterPro" id="IPR043472">
    <property type="entry name" value="Macro_dom-like"/>
</dbReference>
<dbReference type="PANTHER" id="PTHR12521:SF0">
    <property type="entry name" value="ADP-RIBOSE GLYCOHYDROLASE OARD1"/>
    <property type="match status" value="1"/>
</dbReference>
<feature type="domain" description="Macro" evidence="2">
    <location>
        <begin position="1"/>
        <end position="158"/>
    </location>
</feature>
<sequence>MKTIQYLKGDATAPQAKGIKIITHICNDIGGWGKGFVLAVSKRWEAPEKEYRNWHRFSSKNNFALGEIQLVQVEKYIYVANIIGQKGIKTGNNGVPVRYDAIEKALEKLSDEALLLNASIHMPRIGCGLAGGKWEEIEPIIERTLLAKNLEVYVYDFE</sequence>
<evidence type="ECO:0000313" key="3">
    <source>
        <dbReference type="EMBL" id="TZF92761.1"/>
    </source>
</evidence>
<evidence type="ECO:0000256" key="1">
    <source>
        <dbReference type="ARBA" id="ARBA00035885"/>
    </source>
</evidence>
<keyword evidence="4" id="KW-1185">Reference proteome</keyword>
<dbReference type="Gene3D" id="3.40.220.10">
    <property type="entry name" value="Leucine Aminopeptidase, subunit E, domain 1"/>
    <property type="match status" value="1"/>
</dbReference>
<dbReference type="RefSeq" id="WP_149389116.1">
    <property type="nucleotide sequence ID" value="NZ_VTRU01000007.1"/>
</dbReference>
<dbReference type="AlphaFoldDB" id="A0A5D8ZD31"/>
<dbReference type="InterPro" id="IPR050892">
    <property type="entry name" value="ADP-ribose_metab_enzymes"/>
</dbReference>
<dbReference type="PANTHER" id="PTHR12521">
    <property type="entry name" value="PROTEIN C6ORF130"/>
    <property type="match status" value="1"/>
</dbReference>
<evidence type="ECO:0000259" key="2">
    <source>
        <dbReference type="PROSITE" id="PS51154"/>
    </source>
</evidence>
<organism evidence="3 4">
    <name type="scientific">Chryseobacterium panacisoli</name>
    <dbReference type="NCBI Taxonomy" id="1807141"/>
    <lineage>
        <taxon>Bacteria</taxon>
        <taxon>Pseudomonadati</taxon>
        <taxon>Bacteroidota</taxon>
        <taxon>Flavobacteriia</taxon>
        <taxon>Flavobacteriales</taxon>
        <taxon>Weeksellaceae</taxon>
        <taxon>Chryseobacterium group</taxon>
        <taxon>Chryseobacterium</taxon>
    </lineage>
</organism>
<dbReference type="Proteomes" id="UP000323884">
    <property type="component" value="Unassembled WGS sequence"/>
</dbReference>
<dbReference type="PROSITE" id="PS51154">
    <property type="entry name" value="MACRO"/>
    <property type="match status" value="1"/>
</dbReference>
<dbReference type="SMART" id="SM00506">
    <property type="entry name" value="A1pp"/>
    <property type="match status" value="1"/>
</dbReference>
<dbReference type="GO" id="GO:0140291">
    <property type="term" value="P:peptidyl-glutamate ADP-deribosylation"/>
    <property type="evidence" value="ECO:0007669"/>
    <property type="project" value="TreeGrafter"/>
</dbReference>